<reference evidence="1" key="1">
    <citation type="journal article" date="2014" name="Front. Microbiol.">
        <title>High frequency of phylogenetically diverse reductive dehalogenase-homologous genes in deep subseafloor sedimentary metagenomes.</title>
        <authorList>
            <person name="Kawai M."/>
            <person name="Futagami T."/>
            <person name="Toyoda A."/>
            <person name="Takaki Y."/>
            <person name="Nishi S."/>
            <person name="Hori S."/>
            <person name="Arai W."/>
            <person name="Tsubouchi T."/>
            <person name="Morono Y."/>
            <person name="Uchiyama I."/>
            <person name="Ito T."/>
            <person name="Fujiyama A."/>
            <person name="Inagaki F."/>
            <person name="Takami H."/>
        </authorList>
    </citation>
    <scope>NUCLEOTIDE SEQUENCE</scope>
    <source>
        <strain evidence="1">Expedition CK06-06</strain>
    </source>
</reference>
<dbReference type="PANTHER" id="PTHR36932">
    <property type="entry name" value="CAPSULAR POLYSACCHARIDE BIOSYNTHESIS PROTEIN"/>
    <property type="match status" value="1"/>
</dbReference>
<dbReference type="EMBL" id="BARU01032824">
    <property type="protein sequence ID" value="GAH62041.1"/>
    <property type="molecule type" value="Genomic_DNA"/>
</dbReference>
<organism evidence="1">
    <name type="scientific">marine sediment metagenome</name>
    <dbReference type="NCBI Taxonomy" id="412755"/>
    <lineage>
        <taxon>unclassified sequences</taxon>
        <taxon>metagenomes</taxon>
        <taxon>ecological metagenomes</taxon>
    </lineage>
</organism>
<feature type="non-terminal residue" evidence="1">
    <location>
        <position position="1"/>
    </location>
</feature>
<dbReference type="AlphaFoldDB" id="X1GVV4"/>
<dbReference type="InterPro" id="IPR053158">
    <property type="entry name" value="CapK_Type1_Caps_Biosynth"/>
</dbReference>
<evidence type="ECO:0000313" key="1">
    <source>
        <dbReference type="EMBL" id="GAH62041.1"/>
    </source>
</evidence>
<name>X1GVV4_9ZZZZ</name>
<sequence length="260" mass="29985">PYYRRIFKERGLRPEDIETIADLERLPILTREDVRNNFADLIARNYDKKKMKIFSTGGTTGEPLRYYHPKDSGWTLGAYWRGMRWYGVDMGDKHVSIGGHAFNPTIMSRLASKVEGILKRYKSHSAFEMSPAKMKHLVNQCRKSKPKYLRGYPSALYIFAKYIMGEEIHDIRPRAVITTAEKLYEYQREAIGQAFDCNVFEYYGCGEVLSVAYECPEHHGLHIATEKVVIETVRDGKNVPTGEKGVILLTDLDNYVMPFI</sequence>
<dbReference type="SUPFAM" id="SSF56801">
    <property type="entry name" value="Acetyl-CoA synthetase-like"/>
    <property type="match status" value="1"/>
</dbReference>
<protein>
    <recommendedName>
        <fullName evidence="2">AMP-dependent synthetase/ligase domain-containing protein</fullName>
    </recommendedName>
</protein>
<gene>
    <name evidence="1" type="ORF">S03H2_51712</name>
</gene>
<comment type="caution">
    <text evidence="1">The sequence shown here is derived from an EMBL/GenBank/DDBJ whole genome shotgun (WGS) entry which is preliminary data.</text>
</comment>
<dbReference type="PANTHER" id="PTHR36932:SF1">
    <property type="entry name" value="CAPSULAR POLYSACCHARIDE BIOSYNTHESIS PROTEIN"/>
    <property type="match status" value="1"/>
</dbReference>
<feature type="non-terminal residue" evidence="1">
    <location>
        <position position="260"/>
    </location>
</feature>
<dbReference type="InterPro" id="IPR042099">
    <property type="entry name" value="ANL_N_sf"/>
</dbReference>
<accession>X1GVV4</accession>
<evidence type="ECO:0008006" key="2">
    <source>
        <dbReference type="Google" id="ProtNLM"/>
    </source>
</evidence>
<proteinExistence type="predicted"/>
<dbReference type="Gene3D" id="3.40.50.12780">
    <property type="entry name" value="N-terminal domain of ligase-like"/>
    <property type="match status" value="1"/>
</dbReference>